<dbReference type="GO" id="GO:0005549">
    <property type="term" value="F:odorant binding"/>
    <property type="evidence" value="ECO:0007669"/>
    <property type="project" value="InterPro"/>
</dbReference>
<gene>
    <name evidence="12" type="ORF">ALC53_09489</name>
</gene>
<keyword evidence="9" id="KW-0807">Transducer</keyword>
<dbReference type="GO" id="GO:0004984">
    <property type="term" value="F:olfactory receptor activity"/>
    <property type="evidence" value="ECO:0007669"/>
    <property type="project" value="InterPro"/>
</dbReference>
<keyword evidence="8" id="KW-0675">Receptor</keyword>
<dbReference type="InterPro" id="IPR004117">
    <property type="entry name" value="7tm6_olfct_rcpt"/>
</dbReference>
<evidence type="ECO:0000256" key="4">
    <source>
        <dbReference type="ARBA" id="ARBA00022692"/>
    </source>
</evidence>
<dbReference type="GO" id="GO:0005886">
    <property type="term" value="C:plasma membrane"/>
    <property type="evidence" value="ECO:0007669"/>
    <property type="project" value="UniProtKB-SubCell"/>
</dbReference>
<accession>A0A151I1A6</accession>
<feature type="non-terminal residue" evidence="12">
    <location>
        <position position="1"/>
    </location>
</feature>
<keyword evidence="6 11" id="KW-1133">Transmembrane helix</keyword>
<evidence type="ECO:0000313" key="13">
    <source>
        <dbReference type="Proteomes" id="UP000078540"/>
    </source>
</evidence>
<evidence type="ECO:0008006" key="14">
    <source>
        <dbReference type="Google" id="ProtNLM"/>
    </source>
</evidence>
<name>A0A151I1A6_9HYME</name>
<organism evidence="12 13">
    <name type="scientific">Atta colombica</name>
    <dbReference type="NCBI Taxonomy" id="520822"/>
    <lineage>
        <taxon>Eukaryota</taxon>
        <taxon>Metazoa</taxon>
        <taxon>Ecdysozoa</taxon>
        <taxon>Arthropoda</taxon>
        <taxon>Hexapoda</taxon>
        <taxon>Insecta</taxon>
        <taxon>Pterygota</taxon>
        <taxon>Neoptera</taxon>
        <taxon>Endopterygota</taxon>
        <taxon>Hymenoptera</taxon>
        <taxon>Apocrita</taxon>
        <taxon>Aculeata</taxon>
        <taxon>Formicoidea</taxon>
        <taxon>Formicidae</taxon>
        <taxon>Myrmicinae</taxon>
        <taxon>Atta</taxon>
    </lineage>
</organism>
<proteinExistence type="predicted"/>
<comment type="subcellular location">
    <subcellularLocation>
        <location evidence="1">Cell membrane</location>
        <topology evidence="1">Multi-pass membrane protein</topology>
    </subcellularLocation>
</comment>
<dbReference type="GO" id="GO:0007165">
    <property type="term" value="P:signal transduction"/>
    <property type="evidence" value="ECO:0007669"/>
    <property type="project" value="UniProtKB-KW"/>
</dbReference>
<evidence type="ECO:0000256" key="9">
    <source>
        <dbReference type="ARBA" id="ARBA00023224"/>
    </source>
</evidence>
<keyword evidence="10" id="KW-0175">Coiled coil</keyword>
<reference evidence="12 13" key="1">
    <citation type="submission" date="2015-09" db="EMBL/GenBank/DDBJ databases">
        <title>Atta colombica WGS genome.</title>
        <authorList>
            <person name="Nygaard S."/>
            <person name="Hu H."/>
            <person name="Boomsma J."/>
            <person name="Zhang G."/>
        </authorList>
    </citation>
    <scope>NUCLEOTIDE SEQUENCE [LARGE SCALE GENOMIC DNA]</scope>
    <source>
        <strain evidence="12">Treedump-2</strain>
        <tissue evidence="12">Whole body</tissue>
    </source>
</reference>
<keyword evidence="4 11" id="KW-0812">Transmembrane</keyword>
<evidence type="ECO:0000256" key="5">
    <source>
        <dbReference type="ARBA" id="ARBA00022725"/>
    </source>
</evidence>
<keyword evidence="5" id="KW-0552">Olfaction</keyword>
<evidence type="ECO:0000256" key="11">
    <source>
        <dbReference type="SAM" id="Phobius"/>
    </source>
</evidence>
<feature type="transmembrane region" description="Helical" evidence="11">
    <location>
        <begin position="150"/>
        <end position="176"/>
    </location>
</feature>
<keyword evidence="3" id="KW-0716">Sensory transduction</keyword>
<dbReference type="Pfam" id="PF02949">
    <property type="entry name" value="7tm_6"/>
    <property type="match status" value="1"/>
</dbReference>
<keyword evidence="7 11" id="KW-0472">Membrane</keyword>
<evidence type="ECO:0000256" key="6">
    <source>
        <dbReference type="ARBA" id="ARBA00022989"/>
    </source>
</evidence>
<dbReference type="PANTHER" id="PTHR21137">
    <property type="entry name" value="ODORANT RECEPTOR"/>
    <property type="match status" value="1"/>
</dbReference>
<evidence type="ECO:0000256" key="8">
    <source>
        <dbReference type="ARBA" id="ARBA00023170"/>
    </source>
</evidence>
<protein>
    <recommendedName>
        <fullName evidence="14">Odorant receptor</fullName>
    </recommendedName>
</protein>
<evidence type="ECO:0000256" key="3">
    <source>
        <dbReference type="ARBA" id="ARBA00022606"/>
    </source>
</evidence>
<feature type="transmembrane region" description="Helical" evidence="11">
    <location>
        <begin position="96"/>
        <end position="116"/>
    </location>
</feature>
<evidence type="ECO:0000313" key="12">
    <source>
        <dbReference type="EMBL" id="KYM80067.1"/>
    </source>
</evidence>
<evidence type="ECO:0000256" key="1">
    <source>
        <dbReference type="ARBA" id="ARBA00004651"/>
    </source>
</evidence>
<feature type="transmembrane region" description="Helical" evidence="11">
    <location>
        <begin position="46"/>
        <end position="76"/>
    </location>
</feature>
<sequence length="386" mass="44798">CIFTDFLFIFSPLLPHIIDTMFSVNESQLQPSLKIVTEYFIDQEKYFYLIILHANVALFIGSLTMLATGTMLLTYMQHVCGMLKIARIVQIFESSFNTTFFVMILNGLVFASLNLYRVKHLLAQLQNVYNKLQDEYENDIMEKYGYTGKCYTAALIMLFIFTDILFIFSPFLPYIIDTMYCGNKSQLQPSLKIVTEYFIDQETYFYLIILHADVAFFIGSLAMLATGAMLLTYMQHVCGMLKIARIVQIFISSFNTTFFIMILNGTVFASLNLYRVRQLVLQLIYISVLYMYIFLSNYTAQDITDHNEYIFATVYNVEWYVAPLHIQKMILFLLQKGTKAFHLILGGIFIASMESAATVRDIYKAFVSREYYCLIENNNIHSHSKF</sequence>
<feature type="coiled-coil region" evidence="10">
    <location>
        <begin position="115"/>
        <end position="142"/>
    </location>
</feature>
<dbReference type="EMBL" id="KQ976578">
    <property type="protein sequence ID" value="KYM80067.1"/>
    <property type="molecule type" value="Genomic_DNA"/>
</dbReference>
<dbReference type="PANTHER" id="PTHR21137:SF35">
    <property type="entry name" value="ODORANT RECEPTOR 19A-RELATED"/>
    <property type="match status" value="1"/>
</dbReference>
<feature type="transmembrane region" description="Helical" evidence="11">
    <location>
        <begin position="204"/>
        <end position="234"/>
    </location>
</feature>
<feature type="transmembrane region" description="Helical" evidence="11">
    <location>
        <begin position="279"/>
        <end position="298"/>
    </location>
</feature>
<dbReference type="AlphaFoldDB" id="A0A151I1A6"/>
<keyword evidence="2" id="KW-1003">Cell membrane</keyword>
<evidence type="ECO:0000256" key="10">
    <source>
        <dbReference type="SAM" id="Coils"/>
    </source>
</evidence>
<evidence type="ECO:0000256" key="2">
    <source>
        <dbReference type="ARBA" id="ARBA00022475"/>
    </source>
</evidence>
<dbReference type="Proteomes" id="UP000078540">
    <property type="component" value="Unassembled WGS sequence"/>
</dbReference>
<feature type="transmembrane region" description="Helical" evidence="11">
    <location>
        <begin position="246"/>
        <end position="267"/>
    </location>
</feature>
<keyword evidence="13" id="KW-1185">Reference proteome</keyword>
<evidence type="ECO:0000256" key="7">
    <source>
        <dbReference type="ARBA" id="ARBA00023136"/>
    </source>
</evidence>